<gene>
    <name evidence="1" type="ORF">HYC85_030814</name>
</gene>
<sequence>MAAEFVACYKASNHGIWLRNFVTRLRILEGIERPLKLYNDNKSAVLCSNNNRSLTKSKHIDIKFLVVKERVQSEQISVEHIGTNSMIADPLKKDLPPKVFHEHAAHMGVVYLRTFWTLVPYPLISDSDIFGDNLGLAEITSALRPGHVAPRLTRRRHLATCSCRDLIFWNLGSAHCALLFSDSGAEILSSGILDLLTQVELFYTCMLSPWERLCPLSSHPFWKGLRSSAGIILPYLEVSFVVVSASICCLWCVTFLAGVFHSVTLVTSFCDAIVPFNVEIDRSPTPTGEHWQNRWHLTDLQQKYENPAVVSTTRGHSDDQVRLLSISKLSSLFILGLLSLIHLSRIPISSEITSALPRSPRRYDQDTWHLG</sequence>
<accession>A0A7J7G1Q5</accession>
<dbReference type="Proteomes" id="UP000593564">
    <property type="component" value="Unassembled WGS sequence"/>
</dbReference>
<name>A0A7J7G1Q5_CAMSI</name>
<keyword evidence="2" id="KW-1185">Reference proteome</keyword>
<organism evidence="1 2">
    <name type="scientific">Camellia sinensis</name>
    <name type="common">Tea plant</name>
    <name type="synonym">Thea sinensis</name>
    <dbReference type="NCBI Taxonomy" id="4442"/>
    <lineage>
        <taxon>Eukaryota</taxon>
        <taxon>Viridiplantae</taxon>
        <taxon>Streptophyta</taxon>
        <taxon>Embryophyta</taxon>
        <taxon>Tracheophyta</taxon>
        <taxon>Spermatophyta</taxon>
        <taxon>Magnoliopsida</taxon>
        <taxon>eudicotyledons</taxon>
        <taxon>Gunneridae</taxon>
        <taxon>Pentapetalae</taxon>
        <taxon>asterids</taxon>
        <taxon>Ericales</taxon>
        <taxon>Theaceae</taxon>
        <taxon>Camellia</taxon>
    </lineage>
</organism>
<dbReference type="AlphaFoldDB" id="A0A7J7G1Q5"/>
<dbReference type="EMBL" id="JACBKZ010000014">
    <property type="protein sequence ID" value="KAF5934643.1"/>
    <property type="molecule type" value="Genomic_DNA"/>
</dbReference>
<comment type="caution">
    <text evidence="1">The sequence shown here is derived from an EMBL/GenBank/DDBJ whole genome shotgun (WGS) entry which is preliminary data.</text>
</comment>
<evidence type="ECO:0000313" key="2">
    <source>
        <dbReference type="Proteomes" id="UP000593564"/>
    </source>
</evidence>
<reference evidence="2" key="1">
    <citation type="journal article" date="2020" name="Nat. Commun.">
        <title>Genome assembly of wild tea tree DASZ reveals pedigree and selection history of tea varieties.</title>
        <authorList>
            <person name="Zhang W."/>
            <person name="Zhang Y."/>
            <person name="Qiu H."/>
            <person name="Guo Y."/>
            <person name="Wan H."/>
            <person name="Zhang X."/>
            <person name="Scossa F."/>
            <person name="Alseekh S."/>
            <person name="Zhang Q."/>
            <person name="Wang P."/>
            <person name="Xu L."/>
            <person name="Schmidt M.H."/>
            <person name="Jia X."/>
            <person name="Li D."/>
            <person name="Zhu A."/>
            <person name="Guo F."/>
            <person name="Chen W."/>
            <person name="Ni D."/>
            <person name="Usadel B."/>
            <person name="Fernie A.R."/>
            <person name="Wen W."/>
        </authorList>
    </citation>
    <scope>NUCLEOTIDE SEQUENCE [LARGE SCALE GENOMIC DNA]</scope>
    <source>
        <strain evidence="2">cv. G240</strain>
    </source>
</reference>
<proteinExistence type="predicted"/>
<protein>
    <submittedName>
        <fullName evidence="1">Uncharacterized protein</fullName>
    </submittedName>
</protein>
<dbReference type="CDD" id="cd09272">
    <property type="entry name" value="RNase_HI_RT_Ty1"/>
    <property type="match status" value="1"/>
</dbReference>
<evidence type="ECO:0000313" key="1">
    <source>
        <dbReference type="EMBL" id="KAF5934643.1"/>
    </source>
</evidence>
<reference evidence="1 2" key="2">
    <citation type="submission" date="2020-07" db="EMBL/GenBank/DDBJ databases">
        <title>Genome assembly of wild tea tree DASZ reveals pedigree and selection history of tea varieties.</title>
        <authorList>
            <person name="Zhang W."/>
        </authorList>
    </citation>
    <scope>NUCLEOTIDE SEQUENCE [LARGE SCALE GENOMIC DNA]</scope>
    <source>
        <strain evidence="2">cv. G240</strain>
        <tissue evidence="1">Leaf</tissue>
    </source>
</reference>